<dbReference type="Gene3D" id="3.50.50.60">
    <property type="entry name" value="FAD/NAD(P)-binding domain"/>
    <property type="match status" value="1"/>
</dbReference>
<feature type="domain" description="GCVT N-terminal" evidence="4">
    <location>
        <begin position="615"/>
        <end position="884"/>
    </location>
</feature>
<dbReference type="Gene3D" id="3.30.1360.120">
    <property type="entry name" value="Probable tRNA modification gtpase trme, domain 1"/>
    <property type="match status" value="1"/>
</dbReference>
<dbReference type="InterPro" id="IPR042204">
    <property type="entry name" value="2Fe-2S-bd_N"/>
</dbReference>
<gene>
    <name evidence="8" type="primary">soxA</name>
    <name evidence="8" type="ORF">GCM10011517_31840</name>
</gene>
<sequence>MSLYRVAGKGRVTTAKPVSFSFDGRTYKGLEGDTVASALLANGVHLMGRSFKYHRPRGPVAAGSEEPNALIGTRRGPGRFEPNTRATVQEIWDGLQVTSQNKYPSLKFDIGAVNDAAYMLFSAGFYYKTFMWPKSFWHKVYEPFIRAAAGLGVSPTEEDPDTYASRNMHCDLLIVGAGPTGLAAARAAAMDGLKVVVVDENPEAGGSLLSEPQVQINGQSAWDWLSGELDALQELGVKVMTRTTAIGYYHQNMIGLCEKVTDHLAVLPEDTPRERMWRVRAKQVVLAQGALEKPLVFNGNDRPGVMLAGSAQTYLNRYGVLVGKQPVILTSHDSAWHAAFDLHDAGAKVQAIVDTRDSVNEALQKEARDRGIPVKLSHTATGTSGRLRVKSLRVNPVSGATVGAGYNIACDAVLMSGGWTPSLHLFSHTKGSLAWDDDRTTFLPKETPEDCVIAGASRGLWGVAAALMDGAEKGRAVVAALGKKANVQDYSVEVDRAGSGVSHKELPTDQNPGKAKAFIDFQNDVTAKDVRLAVREGMRSIEHVKRYTTTGMATDQGKMSNINGLNIAADALGKKQPEVGLTTFRPPYTPTTFGAFAGYHRGDHFEVVRKTQIDSWAEENGAVFEPVGQWRRAWYFPKSGEDMDAAVRRECAATRASVGIFDASTLGKIEVVGPDAVEFMNRMYTNPWTKLAPGRCRYGLLLGDDGYIRDDGVIGRLSQDRFHVTTTTGGAARVLNMMEDYLQTEWPELNVWLTSTSEQWSTIALNGPNAAKLLQPLVDGVELTEEAFPHMSCIECTVAGLPARLFRVSFTGEIGFEVNVPAPYGRQLWEALWDAGQQYDITAYGTETMHVLRAEKGYIIVGQDTDGTVTPYDAGMGWAVGKKKPDFVGMRGLARPDLVAEGRKHLVGLLTEDHSKLEEGAQIVFDKNQPIPMTMVGHVTSSYDVGTTGRPIALALVEGGHDKVGDTVYIPMPDRTIAAKITDTVFYDPENNRLKIGSGV</sequence>
<feature type="region of interest" description="Disordered" evidence="3">
    <location>
        <begin position="59"/>
        <end position="79"/>
    </location>
</feature>
<dbReference type="Gene3D" id="3.10.20.440">
    <property type="entry name" value="2Fe-2S iron-sulphur cluster binding domain, sarcosine oxidase, alpha subunit, N-terminal domain"/>
    <property type="match status" value="1"/>
</dbReference>
<dbReference type="InterPro" id="IPR036188">
    <property type="entry name" value="FAD/NAD-bd_sf"/>
</dbReference>
<dbReference type="GO" id="GO:0046653">
    <property type="term" value="P:tetrahydrofolate metabolic process"/>
    <property type="evidence" value="ECO:0007669"/>
    <property type="project" value="InterPro"/>
</dbReference>
<dbReference type="Pfam" id="PF08669">
    <property type="entry name" value="GCV_T_C"/>
    <property type="match status" value="1"/>
</dbReference>
<dbReference type="SUPFAM" id="SSF101790">
    <property type="entry name" value="Aminomethyltransferase beta-barrel domain"/>
    <property type="match status" value="1"/>
</dbReference>
<keyword evidence="2" id="KW-0560">Oxidoreductase</keyword>
<dbReference type="InterPro" id="IPR013977">
    <property type="entry name" value="GcvT_C"/>
</dbReference>
<feature type="domain" description="SoxA A3" evidence="7">
    <location>
        <begin position="515"/>
        <end position="598"/>
    </location>
</feature>
<dbReference type="PANTHER" id="PTHR43757:SF2">
    <property type="entry name" value="AMINOMETHYLTRANSFERASE, MITOCHONDRIAL"/>
    <property type="match status" value="1"/>
</dbReference>
<dbReference type="InterPro" id="IPR029043">
    <property type="entry name" value="GcvT/YgfZ_C"/>
</dbReference>
<dbReference type="EMBL" id="BMKN01000003">
    <property type="protein sequence ID" value="GGE61820.1"/>
    <property type="molecule type" value="Genomic_DNA"/>
</dbReference>
<evidence type="ECO:0000313" key="9">
    <source>
        <dbReference type="Proteomes" id="UP000606730"/>
    </source>
</evidence>
<dbReference type="SUPFAM" id="SSF103025">
    <property type="entry name" value="Folate-binding domain"/>
    <property type="match status" value="1"/>
</dbReference>
<feature type="domain" description="FAD/NAD(P)-binding" evidence="5">
    <location>
        <begin position="171"/>
        <end position="437"/>
    </location>
</feature>
<evidence type="ECO:0000313" key="8">
    <source>
        <dbReference type="EMBL" id="GGE61820.1"/>
    </source>
</evidence>
<dbReference type="NCBIfam" id="TIGR01372">
    <property type="entry name" value="soxA"/>
    <property type="match status" value="1"/>
</dbReference>
<dbReference type="InterPro" id="IPR027266">
    <property type="entry name" value="TrmE/GcvT-like"/>
</dbReference>
<dbReference type="GO" id="GO:0008115">
    <property type="term" value="F:sarcosine oxidase activity"/>
    <property type="evidence" value="ECO:0007669"/>
    <property type="project" value="InterPro"/>
</dbReference>
<dbReference type="RefSeq" id="WP_095595345.1">
    <property type="nucleotide sequence ID" value="NZ_BMKN01000003.1"/>
</dbReference>
<feature type="domain" description="Aminomethyltransferase C-terminal" evidence="6">
    <location>
        <begin position="904"/>
        <end position="988"/>
    </location>
</feature>
<dbReference type="AlphaFoldDB" id="A0A917EP43"/>
<keyword evidence="9" id="KW-1185">Reference proteome</keyword>
<protein>
    <submittedName>
        <fullName evidence="8">Sarcosine oxidase subunit alpha</fullName>
    </submittedName>
</protein>
<evidence type="ECO:0000259" key="7">
    <source>
        <dbReference type="Pfam" id="PF17806"/>
    </source>
</evidence>
<dbReference type="InterPro" id="IPR023753">
    <property type="entry name" value="FAD/NAD-binding_dom"/>
</dbReference>
<accession>A0A917EP43</accession>
<evidence type="ECO:0000256" key="2">
    <source>
        <dbReference type="ARBA" id="ARBA00023002"/>
    </source>
</evidence>
<evidence type="ECO:0000259" key="5">
    <source>
        <dbReference type="Pfam" id="PF07992"/>
    </source>
</evidence>
<organism evidence="8 9">
    <name type="scientific">Actibacterium pelagium</name>
    <dbReference type="NCBI Taxonomy" id="2029103"/>
    <lineage>
        <taxon>Bacteria</taxon>
        <taxon>Pseudomonadati</taxon>
        <taxon>Pseudomonadota</taxon>
        <taxon>Alphaproteobacteria</taxon>
        <taxon>Rhodobacterales</taxon>
        <taxon>Roseobacteraceae</taxon>
        <taxon>Actibacterium</taxon>
    </lineage>
</organism>
<dbReference type="Pfam" id="PF07992">
    <property type="entry name" value="Pyr_redox_2"/>
    <property type="match status" value="1"/>
</dbReference>
<dbReference type="PIRSF" id="PIRSF037980">
    <property type="entry name" value="SoxA"/>
    <property type="match status" value="1"/>
</dbReference>
<comment type="caution">
    <text evidence="8">The sequence shown here is derived from an EMBL/GenBank/DDBJ whole genome shotgun (WGS) entry which is preliminary data.</text>
</comment>
<dbReference type="PANTHER" id="PTHR43757">
    <property type="entry name" value="AMINOMETHYLTRANSFERASE"/>
    <property type="match status" value="1"/>
</dbReference>
<dbReference type="Gene3D" id="1.10.10.1100">
    <property type="entry name" value="BFD-like [2Fe-2S]-binding domain"/>
    <property type="match status" value="1"/>
</dbReference>
<dbReference type="PRINTS" id="PR00411">
    <property type="entry name" value="PNDRDTASEI"/>
</dbReference>
<evidence type="ECO:0000256" key="3">
    <source>
        <dbReference type="SAM" id="MobiDB-lite"/>
    </source>
</evidence>
<dbReference type="PRINTS" id="PR00368">
    <property type="entry name" value="FADPNR"/>
</dbReference>
<proteinExistence type="inferred from homology"/>
<evidence type="ECO:0000256" key="1">
    <source>
        <dbReference type="ARBA" id="ARBA00008609"/>
    </source>
</evidence>
<dbReference type="InterPro" id="IPR041854">
    <property type="entry name" value="BFD-like_2Fe2S-bd_dom_sf"/>
</dbReference>
<evidence type="ECO:0000259" key="6">
    <source>
        <dbReference type="Pfam" id="PF08669"/>
    </source>
</evidence>
<dbReference type="InterPro" id="IPR041117">
    <property type="entry name" value="SoxA_A3"/>
</dbReference>
<dbReference type="Pfam" id="PF01571">
    <property type="entry name" value="GCV_T"/>
    <property type="match status" value="1"/>
</dbReference>
<dbReference type="Pfam" id="PF17806">
    <property type="entry name" value="SO_alpha_A3"/>
    <property type="match status" value="1"/>
</dbReference>
<reference evidence="8" key="1">
    <citation type="journal article" date="2014" name="Int. J. Syst. Evol. Microbiol.">
        <title>Complete genome sequence of Corynebacterium casei LMG S-19264T (=DSM 44701T), isolated from a smear-ripened cheese.</title>
        <authorList>
            <consortium name="US DOE Joint Genome Institute (JGI-PGF)"/>
            <person name="Walter F."/>
            <person name="Albersmeier A."/>
            <person name="Kalinowski J."/>
            <person name="Ruckert C."/>
        </authorList>
    </citation>
    <scope>NUCLEOTIDE SEQUENCE</scope>
    <source>
        <strain evidence="8">CGMCC 1.16012</strain>
    </source>
</reference>
<dbReference type="Proteomes" id="UP000606730">
    <property type="component" value="Unassembled WGS sequence"/>
</dbReference>
<evidence type="ECO:0000259" key="4">
    <source>
        <dbReference type="Pfam" id="PF01571"/>
    </source>
</evidence>
<dbReference type="Pfam" id="PF13510">
    <property type="entry name" value="Fer2_4"/>
    <property type="match status" value="1"/>
</dbReference>
<name>A0A917EP43_9RHOB</name>
<dbReference type="InterPro" id="IPR006277">
    <property type="entry name" value="Sarcosine_oxidase_asu"/>
</dbReference>
<dbReference type="OrthoDB" id="5287468at2"/>
<comment type="similarity">
    <text evidence="1">Belongs to the GcvT family.</text>
</comment>
<reference evidence="8" key="2">
    <citation type="submission" date="2020-09" db="EMBL/GenBank/DDBJ databases">
        <authorList>
            <person name="Sun Q."/>
            <person name="Zhou Y."/>
        </authorList>
    </citation>
    <scope>NUCLEOTIDE SEQUENCE</scope>
    <source>
        <strain evidence="8">CGMCC 1.16012</strain>
    </source>
</reference>
<dbReference type="InterPro" id="IPR028896">
    <property type="entry name" value="GcvT/YgfZ/DmdA"/>
</dbReference>
<dbReference type="InterPro" id="IPR006222">
    <property type="entry name" value="GCVT_N"/>
</dbReference>
<dbReference type="SUPFAM" id="SSF51905">
    <property type="entry name" value="FAD/NAD(P)-binding domain"/>
    <property type="match status" value="1"/>
</dbReference>